<dbReference type="InterPro" id="IPR006260">
    <property type="entry name" value="TonB/TolA_C"/>
</dbReference>
<evidence type="ECO:0000256" key="1">
    <source>
        <dbReference type="ARBA" id="ARBA00004167"/>
    </source>
</evidence>
<geneLocation type="plasmid" evidence="7 8">
    <name>pDOK1-4-2</name>
</geneLocation>
<reference evidence="7 8" key="1">
    <citation type="submission" date="2017-01" db="EMBL/GenBank/DDBJ databases">
        <title>Complete genome of Tateyamaria omphalii DOK1-4 isolated from seawater in Dokdo.</title>
        <authorList>
            <person name="Kim J.H."/>
            <person name="Chi W.-J."/>
        </authorList>
    </citation>
    <scope>NUCLEOTIDE SEQUENCE [LARGE SCALE GENOMIC DNA]</scope>
    <source>
        <strain evidence="7 8">DOK1-4</strain>
        <plasmid evidence="7 8">pDOK1-4-2</plasmid>
    </source>
</reference>
<dbReference type="Gene3D" id="3.30.1150.10">
    <property type="match status" value="1"/>
</dbReference>
<dbReference type="KEGG" id="tom:BWR18_19725"/>
<evidence type="ECO:0000256" key="3">
    <source>
        <dbReference type="ARBA" id="ARBA00022989"/>
    </source>
</evidence>
<protein>
    <recommendedName>
        <fullName evidence="6">TonB C-terminal domain-containing protein</fullName>
    </recommendedName>
</protein>
<keyword evidence="2" id="KW-0812">Transmembrane</keyword>
<evidence type="ECO:0000256" key="4">
    <source>
        <dbReference type="ARBA" id="ARBA00023136"/>
    </source>
</evidence>
<feature type="compositionally biased region" description="Low complexity" evidence="5">
    <location>
        <begin position="92"/>
        <end position="115"/>
    </location>
</feature>
<dbReference type="AlphaFoldDB" id="A0A1P8N1N1"/>
<evidence type="ECO:0000313" key="7">
    <source>
        <dbReference type="EMBL" id="APX14148.1"/>
    </source>
</evidence>
<keyword evidence="8" id="KW-1185">Reference proteome</keyword>
<evidence type="ECO:0000259" key="6">
    <source>
        <dbReference type="PROSITE" id="PS52015"/>
    </source>
</evidence>
<keyword evidence="7" id="KW-0614">Plasmid</keyword>
<dbReference type="Pfam" id="PF13103">
    <property type="entry name" value="TonB_2"/>
    <property type="match status" value="1"/>
</dbReference>
<evidence type="ECO:0000256" key="2">
    <source>
        <dbReference type="ARBA" id="ARBA00022692"/>
    </source>
</evidence>
<organism evidence="7 8">
    <name type="scientific">Tateyamaria omphalii</name>
    <dbReference type="NCBI Taxonomy" id="299262"/>
    <lineage>
        <taxon>Bacteria</taxon>
        <taxon>Pseudomonadati</taxon>
        <taxon>Pseudomonadota</taxon>
        <taxon>Alphaproteobacteria</taxon>
        <taxon>Rhodobacterales</taxon>
        <taxon>Roseobacteraceae</taxon>
        <taxon>Tateyamaria</taxon>
    </lineage>
</organism>
<keyword evidence="4" id="KW-0472">Membrane</keyword>
<dbReference type="PROSITE" id="PS52015">
    <property type="entry name" value="TONB_CTD"/>
    <property type="match status" value="1"/>
</dbReference>
<dbReference type="GO" id="GO:0055085">
    <property type="term" value="P:transmembrane transport"/>
    <property type="evidence" value="ECO:0007669"/>
    <property type="project" value="InterPro"/>
</dbReference>
<feature type="domain" description="TonB C-terminal" evidence="6">
    <location>
        <begin position="202"/>
        <end position="288"/>
    </location>
</feature>
<feature type="compositionally biased region" description="Basic and acidic residues" evidence="5">
    <location>
        <begin position="136"/>
        <end position="146"/>
    </location>
</feature>
<dbReference type="NCBIfam" id="TIGR01352">
    <property type="entry name" value="tonB_Cterm"/>
    <property type="match status" value="1"/>
</dbReference>
<accession>A0A1P8N1N1</accession>
<proteinExistence type="predicted"/>
<feature type="compositionally biased region" description="Low complexity" evidence="5">
    <location>
        <begin position="156"/>
        <end position="204"/>
    </location>
</feature>
<feature type="region of interest" description="Disordered" evidence="5">
    <location>
        <begin position="71"/>
        <end position="205"/>
    </location>
</feature>
<comment type="subcellular location">
    <subcellularLocation>
        <location evidence="1">Membrane</location>
        <topology evidence="1">Single-pass membrane protein</topology>
    </subcellularLocation>
</comment>
<sequence length="288" mass="30043">MRLDLTEEVQMEGGQVGAVEASLGDGFADLAQGTLSGVEATEVTEPVPVEDMAEEIAPPEPVQPVAPVEVTAARPPREADVPTSVMAPVPEPTLRVTPETTTTPEQAPATAPETLTAEEPDQMEVTQSLRPQVRSRAFEARNKPEDPPPAPRETTRTATRTPDAPSPRGNQAQTNAQAGQTDGAASAPAQRATGQGATQAGNAAISNYPGQIMRRIQRVRRPRVGAQGAATVAFRVASNGGLSAVSVARSSGSAELDRAAMQVIQRAAPFPAPPQGAQRSFSIQIQGR</sequence>
<evidence type="ECO:0000313" key="8">
    <source>
        <dbReference type="Proteomes" id="UP000186336"/>
    </source>
</evidence>
<dbReference type="SUPFAM" id="SSF74653">
    <property type="entry name" value="TolA/TonB C-terminal domain"/>
    <property type="match status" value="1"/>
</dbReference>
<feature type="compositionally biased region" description="Polar residues" evidence="5">
    <location>
        <begin position="279"/>
        <end position="288"/>
    </location>
</feature>
<dbReference type="EMBL" id="CP019314">
    <property type="protein sequence ID" value="APX14148.1"/>
    <property type="molecule type" value="Genomic_DNA"/>
</dbReference>
<name>A0A1P8N1N1_9RHOB</name>
<dbReference type="GO" id="GO:0016020">
    <property type="term" value="C:membrane"/>
    <property type="evidence" value="ECO:0007669"/>
    <property type="project" value="UniProtKB-SubCell"/>
</dbReference>
<gene>
    <name evidence="7" type="ORF">BWR18_19725</name>
</gene>
<keyword evidence="3" id="KW-1133">Transmembrane helix</keyword>
<dbReference type="Proteomes" id="UP000186336">
    <property type="component" value="Plasmid pDOK1-4-2"/>
</dbReference>
<evidence type="ECO:0000256" key="5">
    <source>
        <dbReference type="SAM" id="MobiDB-lite"/>
    </source>
</evidence>
<feature type="region of interest" description="Disordered" evidence="5">
    <location>
        <begin position="268"/>
        <end position="288"/>
    </location>
</feature>
<dbReference type="InterPro" id="IPR037682">
    <property type="entry name" value="TonB_C"/>
</dbReference>